<comment type="caution">
    <text evidence="2">The sequence shown here is derived from an EMBL/GenBank/DDBJ whole genome shotgun (WGS) entry which is preliminary data.</text>
</comment>
<evidence type="ECO:0000259" key="1">
    <source>
        <dbReference type="Pfam" id="PF01272"/>
    </source>
</evidence>
<dbReference type="GO" id="GO:0003677">
    <property type="term" value="F:DNA binding"/>
    <property type="evidence" value="ECO:0007669"/>
    <property type="project" value="InterPro"/>
</dbReference>
<dbReference type="GO" id="GO:0032784">
    <property type="term" value="P:regulation of DNA-templated transcription elongation"/>
    <property type="evidence" value="ECO:0007669"/>
    <property type="project" value="InterPro"/>
</dbReference>
<keyword evidence="2" id="KW-0648">Protein biosynthesis</keyword>
<accession>A0A4R4VSM5</accession>
<evidence type="ECO:0000313" key="2">
    <source>
        <dbReference type="EMBL" id="TDD05345.1"/>
    </source>
</evidence>
<dbReference type="RefSeq" id="WP_132675428.1">
    <property type="nucleotide sequence ID" value="NZ_SMKS01000024.1"/>
</dbReference>
<protein>
    <submittedName>
        <fullName evidence="2">Transcription elongation factor GreAB</fullName>
    </submittedName>
</protein>
<reference evidence="2 3" key="1">
    <citation type="submission" date="2019-03" db="EMBL/GenBank/DDBJ databases">
        <title>Draft genome sequences of novel Actinobacteria.</title>
        <authorList>
            <person name="Sahin N."/>
            <person name="Ay H."/>
            <person name="Saygin H."/>
        </authorList>
    </citation>
    <scope>NUCLEOTIDE SEQUENCE [LARGE SCALE GENOMIC DNA]</scope>
    <source>
        <strain evidence="2 3">16K309</strain>
    </source>
</reference>
<dbReference type="SUPFAM" id="SSF54534">
    <property type="entry name" value="FKBP-like"/>
    <property type="match status" value="1"/>
</dbReference>
<sequence>MTTTQPHWMTQDAHDRLRAELADLVSHRSAAELDDEGHRRARIRQIRDLLDNAVVGDPPPDDGVAEPGMQLTVRYDDGEIETFLLGTRDGTDTDGLAVYSPESPLGAALTGARQGDERTYDVPNGGTERVTLLKAVPHRA</sequence>
<dbReference type="GO" id="GO:0003746">
    <property type="term" value="F:translation elongation factor activity"/>
    <property type="evidence" value="ECO:0007669"/>
    <property type="project" value="UniProtKB-KW"/>
</dbReference>
<dbReference type="InterPro" id="IPR001437">
    <property type="entry name" value="Tscrpt_elong_fac_GreA/B_C"/>
</dbReference>
<keyword evidence="3" id="KW-1185">Reference proteome</keyword>
<dbReference type="Pfam" id="PF01272">
    <property type="entry name" value="GreA_GreB"/>
    <property type="match status" value="1"/>
</dbReference>
<dbReference type="Gene3D" id="3.10.50.30">
    <property type="entry name" value="Transcription elongation factor, GreA/GreB, C-terminal domain"/>
    <property type="match status" value="1"/>
</dbReference>
<organism evidence="2 3">
    <name type="scientific">Saccharopolyspora terrae</name>
    <dbReference type="NCBI Taxonomy" id="2530384"/>
    <lineage>
        <taxon>Bacteria</taxon>
        <taxon>Bacillati</taxon>
        <taxon>Actinomycetota</taxon>
        <taxon>Actinomycetes</taxon>
        <taxon>Pseudonocardiales</taxon>
        <taxon>Pseudonocardiaceae</taxon>
        <taxon>Saccharopolyspora</taxon>
    </lineage>
</organism>
<dbReference type="AlphaFoldDB" id="A0A4R4VSM5"/>
<dbReference type="EMBL" id="SMKS01000024">
    <property type="protein sequence ID" value="TDD05345.1"/>
    <property type="molecule type" value="Genomic_DNA"/>
</dbReference>
<keyword evidence="2" id="KW-0251">Elongation factor</keyword>
<gene>
    <name evidence="2" type="ORF">E1181_15625</name>
</gene>
<dbReference type="InterPro" id="IPR036953">
    <property type="entry name" value="GreA/GreB_C_sf"/>
</dbReference>
<proteinExistence type="predicted"/>
<evidence type="ECO:0000313" key="3">
    <source>
        <dbReference type="Proteomes" id="UP000295674"/>
    </source>
</evidence>
<dbReference type="OrthoDB" id="5118809at2"/>
<feature type="domain" description="Transcription elongation factor GreA/GreB C-terminal" evidence="1">
    <location>
        <begin position="62"/>
        <end position="134"/>
    </location>
</feature>
<dbReference type="Proteomes" id="UP000295674">
    <property type="component" value="Unassembled WGS sequence"/>
</dbReference>
<name>A0A4R4VSM5_9PSEU</name>